<keyword evidence="2" id="KW-0732">Signal</keyword>
<accession>A0A8X6TAW0</accession>
<evidence type="ECO:0000256" key="2">
    <source>
        <dbReference type="SAM" id="SignalP"/>
    </source>
</evidence>
<reference evidence="3" key="1">
    <citation type="submission" date="2020-08" db="EMBL/GenBank/DDBJ databases">
        <title>Multicomponent nature underlies the extraordinary mechanical properties of spider dragline silk.</title>
        <authorList>
            <person name="Kono N."/>
            <person name="Nakamura H."/>
            <person name="Mori M."/>
            <person name="Yoshida Y."/>
            <person name="Ohtoshi R."/>
            <person name="Malay A.D."/>
            <person name="Moran D.A.P."/>
            <person name="Tomita M."/>
            <person name="Numata K."/>
            <person name="Arakawa K."/>
        </authorList>
    </citation>
    <scope>NUCLEOTIDE SEQUENCE</scope>
</reference>
<dbReference type="OrthoDB" id="10319353at2759"/>
<dbReference type="EMBL" id="BMAW01005476">
    <property type="protein sequence ID" value="GFS94365.1"/>
    <property type="molecule type" value="Genomic_DNA"/>
</dbReference>
<feature type="compositionally biased region" description="Basic and acidic residues" evidence="1">
    <location>
        <begin position="50"/>
        <end position="59"/>
    </location>
</feature>
<organism evidence="3 4">
    <name type="scientific">Nephila pilipes</name>
    <name type="common">Giant wood spider</name>
    <name type="synonym">Nephila maculata</name>
    <dbReference type="NCBI Taxonomy" id="299642"/>
    <lineage>
        <taxon>Eukaryota</taxon>
        <taxon>Metazoa</taxon>
        <taxon>Ecdysozoa</taxon>
        <taxon>Arthropoda</taxon>
        <taxon>Chelicerata</taxon>
        <taxon>Arachnida</taxon>
        <taxon>Araneae</taxon>
        <taxon>Araneomorphae</taxon>
        <taxon>Entelegynae</taxon>
        <taxon>Araneoidea</taxon>
        <taxon>Nephilidae</taxon>
        <taxon>Nephila</taxon>
    </lineage>
</organism>
<gene>
    <name evidence="3" type="ORF">NPIL_88841</name>
</gene>
<evidence type="ECO:0000313" key="3">
    <source>
        <dbReference type="EMBL" id="GFS94365.1"/>
    </source>
</evidence>
<evidence type="ECO:0000313" key="4">
    <source>
        <dbReference type="Proteomes" id="UP000887013"/>
    </source>
</evidence>
<feature type="chain" id="PRO_5036446727" description="Spider venom protein" evidence="2">
    <location>
        <begin position="20"/>
        <end position="108"/>
    </location>
</feature>
<feature type="region of interest" description="Disordered" evidence="1">
    <location>
        <begin position="45"/>
        <end position="68"/>
    </location>
</feature>
<name>A0A8X6TAW0_NEPPI</name>
<proteinExistence type="predicted"/>
<sequence length="108" mass="12696">MKFLLSLALILSLASFFMAFENPNRRGDLIIKLFQFHFNQNSTENQLVRTRRDNSKDGQQKGSFPRPSQGRLENFCSMFNCPCYIPPSARCCEGYLYDERSKECRYVY</sequence>
<feature type="signal peptide" evidence="2">
    <location>
        <begin position="1"/>
        <end position="19"/>
    </location>
</feature>
<dbReference type="Proteomes" id="UP000887013">
    <property type="component" value="Unassembled WGS sequence"/>
</dbReference>
<protein>
    <recommendedName>
        <fullName evidence="5">Spider venom protein</fullName>
    </recommendedName>
</protein>
<evidence type="ECO:0008006" key="5">
    <source>
        <dbReference type="Google" id="ProtNLM"/>
    </source>
</evidence>
<dbReference type="AlphaFoldDB" id="A0A8X6TAW0"/>
<keyword evidence="4" id="KW-1185">Reference proteome</keyword>
<comment type="caution">
    <text evidence="3">The sequence shown here is derived from an EMBL/GenBank/DDBJ whole genome shotgun (WGS) entry which is preliminary data.</text>
</comment>
<evidence type="ECO:0000256" key="1">
    <source>
        <dbReference type="SAM" id="MobiDB-lite"/>
    </source>
</evidence>